<accession>A0A915HKG7</accession>
<evidence type="ECO:0000313" key="2">
    <source>
        <dbReference type="Proteomes" id="UP000887565"/>
    </source>
</evidence>
<feature type="compositionally biased region" description="Basic and acidic residues" evidence="1">
    <location>
        <begin position="19"/>
        <end position="33"/>
    </location>
</feature>
<feature type="region of interest" description="Disordered" evidence="1">
    <location>
        <begin position="1"/>
        <end position="83"/>
    </location>
</feature>
<dbReference type="AlphaFoldDB" id="A0A915HKG7"/>
<organism evidence="2 3">
    <name type="scientific">Romanomermis culicivorax</name>
    <name type="common">Nematode worm</name>
    <dbReference type="NCBI Taxonomy" id="13658"/>
    <lineage>
        <taxon>Eukaryota</taxon>
        <taxon>Metazoa</taxon>
        <taxon>Ecdysozoa</taxon>
        <taxon>Nematoda</taxon>
        <taxon>Enoplea</taxon>
        <taxon>Dorylaimia</taxon>
        <taxon>Mermithida</taxon>
        <taxon>Mermithoidea</taxon>
        <taxon>Mermithidae</taxon>
        <taxon>Romanomermis</taxon>
    </lineage>
</organism>
<feature type="compositionally biased region" description="Basic residues" evidence="1">
    <location>
        <begin position="49"/>
        <end position="58"/>
    </location>
</feature>
<keyword evidence="2" id="KW-1185">Reference proteome</keyword>
<feature type="compositionally biased region" description="Basic residues" evidence="1">
    <location>
        <begin position="1"/>
        <end position="11"/>
    </location>
</feature>
<dbReference type="WBParaSite" id="nRc.2.0.1.t02463-RA">
    <property type="protein sequence ID" value="nRc.2.0.1.t02463-RA"/>
    <property type="gene ID" value="nRc.2.0.1.g02463"/>
</dbReference>
<dbReference type="Proteomes" id="UP000887565">
    <property type="component" value="Unplaced"/>
</dbReference>
<evidence type="ECO:0000256" key="1">
    <source>
        <dbReference type="SAM" id="MobiDB-lite"/>
    </source>
</evidence>
<evidence type="ECO:0000313" key="3">
    <source>
        <dbReference type="WBParaSite" id="nRc.2.0.1.t02463-RA"/>
    </source>
</evidence>
<reference evidence="3" key="1">
    <citation type="submission" date="2022-11" db="UniProtKB">
        <authorList>
            <consortium name="WormBaseParasite"/>
        </authorList>
    </citation>
    <scope>IDENTIFICATION</scope>
</reference>
<proteinExistence type="predicted"/>
<sequence length="203" mass="23484">MAKSRCLKKRRKENDEELEGHQQKERERKEKSRERKHKGEKGTKEHKDSRKSRSRKRTPAYYQHEDRLDVSYSSRATSLDRARTDEVAQQGAPMCDTNVMMQAQQQQLPYLPPNYPGLPMVGFDCFNRPLFSGQLLASTAVPLRTQFQVPQFPMMQFQPGQGPYYHQFLVPPGLQMPPPTISPPIHNVQGEEQMDIRGPSMVM</sequence>
<name>A0A915HKG7_ROMCU</name>
<protein>
    <submittedName>
        <fullName evidence="3">Uncharacterized protein</fullName>
    </submittedName>
</protein>